<dbReference type="Gene3D" id="3.30.390.60">
    <property type="entry name" value="Heat-inducible transcription repressor hrca homolog, domain 3"/>
    <property type="match status" value="1"/>
</dbReference>
<dbReference type="Gene3D" id="3.30.450.40">
    <property type="match status" value="1"/>
</dbReference>
<evidence type="ECO:0000256" key="1">
    <source>
        <dbReference type="ARBA" id="ARBA00022491"/>
    </source>
</evidence>
<dbReference type="InterPro" id="IPR023120">
    <property type="entry name" value="WHTH_transcript_rep_HrcA_IDD"/>
</dbReference>
<dbReference type="HAMAP" id="MF_00081">
    <property type="entry name" value="HrcA"/>
    <property type="match status" value="1"/>
</dbReference>
<organism evidence="8 9">
    <name type="scientific">Granulicella rosea</name>
    <dbReference type="NCBI Taxonomy" id="474952"/>
    <lineage>
        <taxon>Bacteria</taxon>
        <taxon>Pseudomonadati</taxon>
        <taxon>Acidobacteriota</taxon>
        <taxon>Terriglobia</taxon>
        <taxon>Terriglobales</taxon>
        <taxon>Acidobacteriaceae</taxon>
        <taxon>Granulicella</taxon>
    </lineage>
</organism>
<dbReference type="PIRSF" id="PIRSF005485">
    <property type="entry name" value="HrcA"/>
    <property type="match status" value="1"/>
</dbReference>
<feature type="domain" description="Winged helix-turn-helix transcription repressor HrcA DNA-binding" evidence="7">
    <location>
        <begin position="8"/>
        <end position="83"/>
    </location>
</feature>
<dbReference type="Pfam" id="PF03444">
    <property type="entry name" value="WHD_HrcA"/>
    <property type="match status" value="1"/>
</dbReference>
<dbReference type="OrthoDB" id="9783139at2"/>
<dbReference type="GO" id="GO:0045892">
    <property type="term" value="P:negative regulation of DNA-templated transcription"/>
    <property type="evidence" value="ECO:0007669"/>
    <property type="project" value="UniProtKB-UniRule"/>
</dbReference>
<sequence>MADAERCTARQRAILTAIVESYIETGEPVGSGAIARLQGLQHEGPGMSPATIRNEMAVLSDYGLLEQPHTSAGRIPTARAFRMYVERLGVKVANGRSQREMNARIDSRFLDVSGTQAVLERTSHVLATLSSGVGVAIASAPDGDLLEHVHFSRLAAARVLAVVVTRGGMVRDRVLALDRDLTLVELETAANFLNENFRGWSMERVRAEIALRVERERSEYQRILNSVQQLWTKAVPDLPSRAVFVEGVANLIGSHPMVTSDDRERLREMLSALEAKQRLVDLLNAYIDARQESVRVVFDLDEHAPEMAGLVLIAAPARMGGESRGMVGVIGPKRMQYERTMHAVGYIAQVFDRMLDVRE</sequence>
<dbReference type="AlphaFoldDB" id="A0A239IGF6"/>
<evidence type="ECO:0000256" key="4">
    <source>
        <dbReference type="ARBA" id="ARBA00023163"/>
    </source>
</evidence>
<proteinExistence type="inferred from homology"/>
<dbReference type="SUPFAM" id="SSF55781">
    <property type="entry name" value="GAF domain-like"/>
    <property type="match status" value="1"/>
</dbReference>
<dbReference type="Proteomes" id="UP000198356">
    <property type="component" value="Unassembled WGS sequence"/>
</dbReference>
<dbReference type="Pfam" id="PF01628">
    <property type="entry name" value="HrcA"/>
    <property type="match status" value="1"/>
</dbReference>
<evidence type="ECO:0000313" key="9">
    <source>
        <dbReference type="Proteomes" id="UP000198356"/>
    </source>
</evidence>
<gene>
    <name evidence="5" type="primary">hrcA</name>
    <name evidence="8" type="ORF">SAMN05421770_10379</name>
</gene>
<dbReference type="RefSeq" id="WP_089408209.1">
    <property type="nucleotide sequence ID" value="NZ_FZOU01000003.1"/>
</dbReference>
<dbReference type="EMBL" id="FZOU01000003">
    <property type="protein sequence ID" value="SNS92093.1"/>
    <property type="molecule type" value="Genomic_DNA"/>
</dbReference>
<dbReference type="GO" id="GO:0003677">
    <property type="term" value="F:DNA binding"/>
    <property type="evidence" value="ECO:0007669"/>
    <property type="project" value="InterPro"/>
</dbReference>
<dbReference type="InterPro" id="IPR021153">
    <property type="entry name" value="HrcA_C"/>
</dbReference>
<dbReference type="InterPro" id="IPR002571">
    <property type="entry name" value="HrcA"/>
</dbReference>
<evidence type="ECO:0000256" key="5">
    <source>
        <dbReference type="HAMAP-Rule" id="MF_00081"/>
    </source>
</evidence>
<keyword evidence="3 5" id="KW-0346">Stress response</keyword>
<reference evidence="8 9" key="1">
    <citation type="submission" date="2017-06" db="EMBL/GenBank/DDBJ databases">
        <authorList>
            <person name="Kim H.J."/>
            <person name="Triplett B.A."/>
        </authorList>
    </citation>
    <scope>NUCLEOTIDE SEQUENCE [LARGE SCALE GENOMIC DNA]</scope>
    <source>
        <strain evidence="8 9">DSM 18704</strain>
    </source>
</reference>
<evidence type="ECO:0000256" key="3">
    <source>
        <dbReference type="ARBA" id="ARBA00023016"/>
    </source>
</evidence>
<evidence type="ECO:0000313" key="8">
    <source>
        <dbReference type="EMBL" id="SNS92093.1"/>
    </source>
</evidence>
<dbReference type="SUPFAM" id="SSF46785">
    <property type="entry name" value="Winged helix' DNA-binding domain"/>
    <property type="match status" value="1"/>
</dbReference>
<dbReference type="PANTHER" id="PTHR34824:SF1">
    <property type="entry name" value="HEAT-INDUCIBLE TRANSCRIPTION REPRESSOR HRCA"/>
    <property type="match status" value="1"/>
</dbReference>
<comment type="similarity">
    <text evidence="5">Belongs to the HrcA family.</text>
</comment>
<protein>
    <recommendedName>
        <fullName evidence="5">Heat-inducible transcription repressor HrcA</fullName>
    </recommendedName>
</protein>
<dbReference type="InterPro" id="IPR036388">
    <property type="entry name" value="WH-like_DNA-bd_sf"/>
</dbReference>
<name>A0A239IGF6_9BACT</name>
<evidence type="ECO:0000259" key="7">
    <source>
        <dbReference type="Pfam" id="PF03444"/>
    </source>
</evidence>
<dbReference type="InterPro" id="IPR005104">
    <property type="entry name" value="WHTH_HrcA_DNA-bd"/>
</dbReference>
<dbReference type="PANTHER" id="PTHR34824">
    <property type="entry name" value="HEAT-INDUCIBLE TRANSCRIPTION REPRESSOR HRCA"/>
    <property type="match status" value="1"/>
</dbReference>
<keyword evidence="1 5" id="KW-0678">Repressor</keyword>
<dbReference type="InterPro" id="IPR036390">
    <property type="entry name" value="WH_DNA-bd_sf"/>
</dbReference>
<keyword evidence="2 5" id="KW-0805">Transcription regulation</keyword>
<accession>A0A239IGF6</accession>
<evidence type="ECO:0000256" key="2">
    <source>
        <dbReference type="ARBA" id="ARBA00023015"/>
    </source>
</evidence>
<dbReference type="InterPro" id="IPR029016">
    <property type="entry name" value="GAF-like_dom_sf"/>
</dbReference>
<comment type="function">
    <text evidence="5">Negative regulator of class I heat shock genes (grpE-dnaK-dnaJ and groELS operons). Prevents heat-shock induction of these operons.</text>
</comment>
<dbReference type="Gene3D" id="1.10.10.10">
    <property type="entry name" value="Winged helix-like DNA-binding domain superfamily/Winged helix DNA-binding domain"/>
    <property type="match status" value="1"/>
</dbReference>
<dbReference type="NCBIfam" id="TIGR00331">
    <property type="entry name" value="hrcA"/>
    <property type="match status" value="1"/>
</dbReference>
<keyword evidence="9" id="KW-1185">Reference proteome</keyword>
<evidence type="ECO:0000259" key="6">
    <source>
        <dbReference type="Pfam" id="PF01628"/>
    </source>
</evidence>
<keyword evidence="4 5" id="KW-0804">Transcription</keyword>
<feature type="domain" description="Heat-inducible transcription repressor HrcA C-terminal" evidence="6">
    <location>
        <begin position="117"/>
        <end position="341"/>
    </location>
</feature>